<dbReference type="Proteomes" id="UP000315647">
    <property type="component" value="Chromosome"/>
</dbReference>
<evidence type="ECO:0000256" key="3">
    <source>
        <dbReference type="ARBA" id="ARBA00022692"/>
    </source>
</evidence>
<dbReference type="Pfam" id="PF12679">
    <property type="entry name" value="ABC2_membrane_2"/>
    <property type="match status" value="1"/>
</dbReference>
<dbReference type="RefSeq" id="WP_145448367.1">
    <property type="nucleotide sequence ID" value="NZ_CP037421.1"/>
</dbReference>
<evidence type="ECO:0000313" key="11">
    <source>
        <dbReference type="Proteomes" id="UP000315647"/>
    </source>
</evidence>
<name>A0A517Q2F4_9PLAN</name>
<organism evidence="10 11">
    <name type="scientific">Gimesia panareensis</name>
    <dbReference type="NCBI Taxonomy" id="2527978"/>
    <lineage>
        <taxon>Bacteria</taxon>
        <taxon>Pseudomonadati</taxon>
        <taxon>Planctomycetota</taxon>
        <taxon>Planctomycetia</taxon>
        <taxon>Planctomycetales</taxon>
        <taxon>Planctomycetaceae</taxon>
        <taxon>Gimesia</taxon>
    </lineage>
</organism>
<comment type="subcellular location">
    <subcellularLocation>
        <location evidence="1">Cell membrane</location>
        <topology evidence="1">Multi-pass membrane protein</topology>
    </subcellularLocation>
</comment>
<dbReference type="InterPro" id="IPR055396">
    <property type="entry name" value="DUF7088"/>
</dbReference>
<evidence type="ECO:0000313" key="10">
    <source>
        <dbReference type="EMBL" id="QDT25814.1"/>
    </source>
</evidence>
<feature type="transmembrane region" description="Helical" evidence="7">
    <location>
        <begin position="57"/>
        <end position="76"/>
    </location>
</feature>
<keyword evidence="4 7" id="KW-1133">Transmembrane helix</keyword>
<dbReference type="PANTHER" id="PTHR30294:SF29">
    <property type="entry name" value="MULTIDRUG ABC TRANSPORTER PERMEASE YBHS-RELATED"/>
    <property type="match status" value="1"/>
</dbReference>
<evidence type="ECO:0000256" key="7">
    <source>
        <dbReference type="SAM" id="Phobius"/>
    </source>
</evidence>
<evidence type="ECO:0000256" key="5">
    <source>
        <dbReference type="ARBA" id="ARBA00023136"/>
    </source>
</evidence>
<feature type="transmembrane region" description="Helical" evidence="7">
    <location>
        <begin position="21"/>
        <end position="45"/>
    </location>
</feature>
<feature type="transmembrane region" description="Helical" evidence="7">
    <location>
        <begin position="97"/>
        <end position="126"/>
    </location>
</feature>
<keyword evidence="3 7" id="KW-0812">Transmembrane</keyword>
<feature type="domain" description="DUF7088" evidence="9">
    <location>
        <begin position="276"/>
        <end position="381"/>
    </location>
</feature>
<protein>
    <submittedName>
        <fullName evidence="10">ABC-type uncharacterized transport system</fullName>
    </submittedName>
</protein>
<dbReference type="InterPro" id="IPR051449">
    <property type="entry name" value="ABC-2_transporter_component"/>
</dbReference>
<evidence type="ECO:0000256" key="4">
    <source>
        <dbReference type="ARBA" id="ARBA00022989"/>
    </source>
</evidence>
<feature type="transmembrane region" description="Helical" evidence="7">
    <location>
        <begin position="246"/>
        <end position="267"/>
    </location>
</feature>
<feature type="transmembrane region" description="Helical" evidence="7">
    <location>
        <begin position="165"/>
        <end position="184"/>
    </location>
</feature>
<keyword evidence="2" id="KW-1003">Cell membrane</keyword>
<dbReference type="GO" id="GO:0005886">
    <property type="term" value="C:plasma membrane"/>
    <property type="evidence" value="ECO:0007669"/>
    <property type="project" value="UniProtKB-SubCell"/>
</dbReference>
<accession>A0A517Q2F4</accession>
<reference evidence="10 11" key="1">
    <citation type="submission" date="2019-03" db="EMBL/GenBank/DDBJ databases">
        <title>Deep-cultivation of Planctomycetes and their phenomic and genomic characterization uncovers novel biology.</title>
        <authorList>
            <person name="Wiegand S."/>
            <person name="Jogler M."/>
            <person name="Boedeker C."/>
            <person name="Pinto D."/>
            <person name="Vollmers J."/>
            <person name="Rivas-Marin E."/>
            <person name="Kohn T."/>
            <person name="Peeters S.H."/>
            <person name="Heuer A."/>
            <person name="Rast P."/>
            <person name="Oberbeckmann S."/>
            <person name="Bunk B."/>
            <person name="Jeske O."/>
            <person name="Meyerdierks A."/>
            <person name="Storesund J.E."/>
            <person name="Kallscheuer N."/>
            <person name="Luecker S."/>
            <person name="Lage O.M."/>
            <person name="Pohl T."/>
            <person name="Merkel B.J."/>
            <person name="Hornburger P."/>
            <person name="Mueller R.-W."/>
            <person name="Bruemmer F."/>
            <person name="Labrenz M."/>
            <person name="Spormann A.M."/>
            <person name="Op den Camp H."/>
            <person name="Overmann J."/>
            <person name="Amann R."/>
            <person name="Jetten M.S.M."/>
            <person name="Mascher T."/>
            <person name="Medema M.H."/>
            <person name="Devos D.P."/>
            <person name="Kaster A.-K."/>
            <person name="Ovreas L."/>
            <person name="Rohde M."/>
            <person name="Galperin M.Y."/>
            <person name="Jogler C."/>
        </authorList>
    </citation>
    <scope>NUCLEOTIDE SEQUENCE [LARGE SCALE GENOMIC DNA]</scope>
    <source>
        <strain evidence="10 11">Enr10</strain>
    </source>
</reference>
<dbReference type="Pfam" id="PF09822">
    <property type="entry name" value="ABC_transp_aux"/>
    <property type="match status" value="1"/>
</dbReference>
<feature type="domain" description="ABC-type uncharacterised transport system" evidence="8">
    <location>
        <begin position="416"/>
        <end position="719"/>
    </location>
</feature>
<dbReference type="InterPro" id="IPR019196">
    <property type="entry name" value="ABC_transp_unknown"/>
</dbReference>
<evidence type="ECO:0000259" key="8">
    <source>
        <dbReference type="Pfam" id="PF09822"/>
    </source>
</evidence>
<evidence type="ECO:0000259" key="9">
    <source>
        <dbReference type="Pfam" id="PF23357"/>
    </source>
</evidence>
<feature type="transmembrane region" description="Helical" evidence="7">
    <location>
        <begin position="846"/>
        <end position="866"/>
    </location>
</feature>
<dbReference type="Pfam" id="PF23357">
    <property type="entry name" value="DUF7088"/>
    <property type="match status" value="1"/>
</dbReference>
<dbReference type="AlphaFoldDB" id="A0A517Q2F4"/>
<dbReference type="EMBL" id="CP037421">
    <property type="protein sequence ID" value="QDT25814.1"/>
    <property type="molecule type" value="Genomic_DNA"/>
</dbReference>
<keyword evidence="5 7" id="KW-0472">Membrane</keyword>
<evidence type="ECO:0000256" key="1">
    <source>
        <dbReference type="ARBA" id="ARBA00004651"/>
    </source>
</evidence>
<feature type="coiled-coil region" evidence="6">
    <location>
        <begin position="753"/>
        <end position="843"/>
    </location>
</feature>
<dbReference type="GO" id="GO:0140359">
    <property type="term" value="F:ABC-type transporter activity"/>
    <property type="evidence" value="ECO:0007669"/>
    <property type="project" value="InterPro"/>
</dbReference>
<evidence type="ECO:0000256" key="2">
    <source>
        <dbReference type="ARBA" id="ARBA00022475"/>
    </source>
</evidence>
<sequence length="882" mass="99712">MLRNNVVLAVFKRNVQSYFSGVLGYLFIVVFVVAGAFAAFNQQFFANNQANLDQLSLWYPLLLLFIIPAITMGVWADEKKMGTDELLFTLPASDLEILLGKFLAVLAVYTIALLFSLTHIFVLYSIGNPDLGLMFTTYFGYWLAGASLLAAGMFASALTSSTTVAFVLGTVICAVPIFIGQVAPSSDLIQSLSLVQQFQDFSTGVLPLASILYFISLAIMMLYLNRVLITRRHWSSQEQNTMGLQYLVRTISLAVILISVNAIVSYGSSSIDMTSEKVYSLSRTTKDLIAKIDDKNPVTIEAFISPEVSREYVPIRKRLIGLLREYDQMGGKRLQVRFVDVEPFSKEEEEARLLNITPERVQTERGGRAYVETIFMGAVVKSATDEVVIPFFNVGTPVEYELTRSIRTVSKDDRLTVGILNTDARIFGGLDMSMGGNQPPWLIVSELKKQYRVEQVSPDSPISDTDYDVLLAVLPSSLTEPQLKNLVDYVKKGKPTLICDDPMPVFGGGRGLQMAPRMPKPSPGGMMGMRQPPPTPKAYDGRLTPLLRLLEIDWDNGEVVFDFFNPHPEFAEVVRPELIFISPKSGTPSAFSLDSNITSGLQEILTFFPGSIRPWKKEERDLKFEPLLKTGPNSGVLAWDEITSPFFNSVRIVQDPIRKIDKYAQVLAAHITSTPKSKVKDLNVIFVADADLISDELFNIRERQAFGLKIDNVTFLLNCVDQLAGDDSYISLRKRRQKHRTLTLVERETSVFIKERNAEREKANEDADAKLQEARDRLKEQREKIEKDPSMDSREKQIRLRMAEENESRRLEVDEAKIEREKQRQVEKIKAQTERQIREIENRIRWYAILVPPFPAILLGICFLFFRLKNENQNISPDRRLK</sequence>
<feature type="transmembrane region" description="Helical" evidence="7">
    <location>
        <begin position="138"/>
        <end position="158"/>
    </location>
</feature>
<keyword evidence="11" id="KW-1185">Reference proteome</keyword>
<feature type="transmembrane region" description="Helical" evidence="7">
    <location>
        <begin position="204"/>
        <end position="225"/>
    </location>
</feature>
<keyword evidence="6" id="KW-0175">Coiled coil</keyword>
<evidence type="ECO:0000256" key="6">
    <source>
        <dbReference type="SAM" id="Coils"/>
    </source>
</evidence>
<proteinExistence type="predicted"/>
<dbReference type="PANTHER" id="PTHR30294">
    <property type="entry name" value="MEMBRANE COMPONENT OF ABC TRANSPORTER YHHJ-RELATED"/>
    <property type="match status" value="1"/>
</dbReference>
<gene>
    <name evidence="10" type="ORF">Enr10x_11120</name>
</gene>